<evidence type="ECO:0000313" key="2">
    <source>
        <dbReference type="EMBL" id="GAB86952.1"/>
    </source>
</evidence>
<gene>
    <name evidence="2" type="ORF">GORBP_084_00270</name>
</gene>
<dbReference type="EMBL" id="BAHB01000084">
    <property type="protein sequence ID" value="GAB86952.1"/>
    <property type="molecule type" value="Genomic_DNA"/>
</dbReference>
<evidence type="ECO:0000259" key="1">
    <source>
        <dbReference type="Pfam" id="PF12680"/>
    </source>
</evidence>
<evidence type="ECO:0000313" key="3">
    <source>
        <dbReference type="Proteomes" id="UP000010744"/>
    </source>
</evidence>
<reference evidence="2 3" key="1">
    <citation type="submission" date="2012-08" db="EMBL/GenBank/DDBJ databases">
        <title>Whole genome shotgun sequence of Gordonia rubripertincta NBRC 101908.</title>
        <authorList>
            <person name="Takarada H."/>
            <person name="Hosoyama A."/>
            <person name="Tsuchikane K."/>
            <person name="Katsumata H."/>
            <person name="Baba S."/>
            <person name="Ohji S."/>
            <person name="Yamazaki S."/>
            <person name="Fujita N."/>
        </authorList>
    </citation>
    <scope>NUCLEOTIDE SEQUENCE [LARGE SCALE GENOMIC DNA]</scope>
    <source>
        <strain evidence="2 3">NBRC 101908</strain>
    </source>
</reference>
<dbReference type="Pfam" id="PF12680">
    <property type="entry name" value="SnoaL_2"/>
    <property type="match status" value="1"/>
</dbReference>
<protein>
    <recommendedName>
        <fullName evidence="1">SnoaL-like domain-containing protein</fullName>
    </recommendedName>
</protein>
<sequence>MTMTTTTPELETTRTLLEAADTDISAFFALFSTDCAFRMGNNDVVTGRENIQAWVATYLRSVAGMRHVILEEFTSGNITALRVEVTYTMQNGEEFTLPAVTRTRVENGAITEYLIFMDVSPVVAATSGQAIHPG</sequence>
<dbReference type="SUPFAM" id="SSF54427">
    <property type="entry name" value="NTF2-like"/>
    <property type="match status" value="1"/>
</dbReference>
<proteinExistence type="predicted"/>
<comment type="caution">
    <text evidence="2">The sequence shown here is derived from an EMBL/GenBank/DDBJ whole genome shotgun (WGS) entry which is preliminary data.</text>
</comment>
<dbReference type="Proteomes" id="UP000010744">
    <property type="component" value="Unassembled WGS sequence"/>
</dbReference>
<keyword evidence="3" id="KW-1185">Reference proteome</keyword>
<accession>A0ABQ0HXL0</accession>
<feature type="domain" description="SnoaL-like" evidence="1">
    <location>
        <begin position="21"/>
        <end position="113"/>
    </location>
</feature>
<dbReference type="InterPro" id="IPR037401">
    <property type="entry name" value="SnoaL-like"/>
</dbReference>
<dbReference type="InterPro" id="IPR032710">
    <property type="entry name" value="NTF2-like_dom_sf"/>
</dbReference>
<name>A0ABQ0HXL0_GORRU</name>
<dbReference type="Gene3D" id="3.10.450.50">
    <property type="match status" value="1"/>
</dbReference>
<organism evidence="2 3">
    <name type="scientific">Gordonia rubripertincta NBRC 101908</name>
    <dbReference type="NCBI Taxonomy" id="1077975"/>
    <lineage>
        <taxon>Bacteria</taxon>
        <taxon>Bacillati</taxon>
        <taxon>Actinomycetota</taxon>
        <taxon>Actinomycetes</taxon>
        <taxon>Mycobacteriales</taxon>
        <taxon>Gordoniaceae</taxon>
        <taxon>Gordonia</taxon>
    </lineage>
</organism>